<protein>
    <recommendedName>
        <fullName evidence="11">SET domain-containing protein-lysine N-methyltransferase</fullName>
    </recommendedName>
</protein>
<dbReference type="InterPro" id="IPR046341">
    <property type="entry name" value="SET_dom_sf"/>
</dbReference>
<dbReference type="InterPro" id="IPR050777">
    <property type="entry name" value="SET2_Histone-Lys_MeTrsfase"/>
</dbReference>
<evidence type="ECO:0008006" key="11">
    <source>
        <dbReference type="Google" id="ProtNLM"/>
    </source>
</evidence>
<dbReference type="EMBL" id="CAJZAH010000007">
    <property type="protein sequence ID" value="CAG9182431.1"/>
    <property type="molecule type" value="Genomic_DNA"/>
</dbReference>
<feature type="region of interest" description="Disordered" evidence="6">
    <location>
        <begin position="1"/>
        <end position="47"/>
    </location>
</feature>
<dbReference type="SMART" id="SM00508">
    <property type="entry name" value="PostSET"/>
    <property type="match status" value="1"/>
</dbReference>
<dbReference type="Proteomes" id="UP000721236">
    <property type="component" value="Unassembled WGS sequence"/>
</dbReference>
<keyword evidence="4" id="KW-0808">Transferase</keyword>
<evidence type="ECO:0000256" key="3">
    <source>
        <dbReference type="ARBA" id="ARBA00022603"/>
    </source>
</evidence>
<proteinExistence type="predicted"/>
<evidence type="ECO:0000313" key="9">
    <source>
        <dbReference type="EMBL" id="CAG9182431.1"/>
    </source>
</evidence>
<gene>
    <name evidence="9" type="ORF">LMG21510_04575</name>
</gene>
<dbReference type="PROSITE" id="PS50868">
    <property type="entry name" value="POST_SET"/>
    <property type="match status" value="1"/>
</dbReference>
<accession>A0ABM8XQ87</accession>
<dbReference type="PROSITE" id="PS50280">
    <property type="entry name" value="SET"/>
    <property type="match status" value="1"/>
</dbReference>
<evidence type="ECO:0000313" key="10">
    <source>
        <dbReference type="Proteomes" id="UP000721236"/>
    </source>
</evidence>
<dbReference type="RefSeq" id="WP_224044171.1">
    <property type="nucleotide sequence ID" value="NZ_CAJZAH010000007.1"/>
</dbReference>
<dbReference type="PANTHER" id="PTHR22884">
    <property type="entry name" value="SET DOMAIN PROTEINS"/>
    <property type="match status" value="1"/>
</dbReference>
<evidence type="ECO:0000256" key="6">
    <source>
        <dbReference type="SAM" id="MobiDB-lite"/>
    </source>
</evidence>
<organism evidence="9 10">
    <name type="scientific">Cupriavidus respiraculi</name>
    <dbReference type="NCBI Taxonomy" id="195930"/>
    <lineage>
        <taxon>Bacteria</taxon>
        <taxon>Pseudomonadati</taxon>
        <taxon>Pseudomonadota</taxon>
        <taxon>Betaproteobacteria</taxon>
        <taxon>Burkholderiales</taxon>
        <taxon>Burkholderiaceae</taxon>
        <taxon>Cupriavidus</taxon>
    </lineage>
</organism>
<feature type="domain" description="Post-SET" evidence="8">
    <location>
        <begin position="167"/>
        <end position="183"/>
    </location>
</feature>
<keyword evidence="3" id="KW-0489">Methyltransferase</keyword>
<evidence type="ECO:0000256" key="1">
    <source>
        <dbReference type="ARBA" id="ARBA00004286"/>
    </source>
</evidence>
<dbReference type="SMART" id="SM00317">
    <property type="entry name" value="SET"/>
    <property type="match status" value="1"/>
</dbReference>
<evidence type="ECO:0000256" key="4">
    <source>
        <dbReference type="ARBA" id="ARBA00022679"/>
    </source>
</evidence>
<dbReference type="SUPFAM" id="SSF82199">
    <property type="entry name" value="SET domain"/>
    <property type="match status" value="1"/>
</dbReference>
<keyword evidence="5" id="KW-0949">S-adenosyl-L-methionine</keyword>
<comment type="subcellular location">
    <subcellularLocation>
        <location evidence="1">Chromosome</location>
    </subcellularLocation>
</comment>
<name>A0ABM8XQ87_9BURK</name>
<evidence type="ECO:0000256" key="2">
    <source>
        <dbReference type="ARBA" id="ARBA00022454"/>
    </source>
</evidence>
<sequence>MAEDAQVSKGKSKGKTVKAKAAEKAGQSAGNGKAGKRKTASDRIEVRQSGVHGKGVYAIAPLAEGERIIEYKGEHISWKEALKRHPHDPDDPNHTFYFSLEDGDVIDAKFGGNRARWINHACSPNCEAREKKGRVFIHALRDIAAGEELFYDYGLVIDARYTKKLKKEFECRCGSPDCRGTMLAPKGRK</sequence>
<evidence type="ECO:0000259" key="8">
    <source>
        <dbReference type="PROSITE" id="PS50868"/>
    </source>
</evidence>
<evidence type="ECO:0000259" key="7">
    <source>
        <dbReference type="PROSITE" id="PS50280"/>
    </source>
</evidence>
<keyword evidence="2" id="KW-0158">Chromosome</keyword>
<keyword evidence="10" id="KW-1185">Reference proteome</keyword>
<dbReference type="InterPro" id="IPR003616">
    <property type="entry name" value="Post-SET_dom"/>
</dbReference>
<feature type="domain" description="SET" evidence="7">
    <location>
        <begin position="42"/>
        <end position="154"/>
    </location>
</feature>
<comment type="caution">
    <text evidence="9">The sequence shown here is derived from an EMBL/GenBank/DDBJ whole genome shotgun (WGS) entry which is preliminary data.</text>
</comment>
<dbReference type="Gene3D" id="2.170.270.10">
    <property type="entry name" value="SET domain"/>
    <property type="match status" value="1"/>
</dbReference>
<evidence type="ECO:0000256" key="5">
    <source>
        <dbReference type="ARBA" id="ARBA00022691"/>
    </source>
</evidence>
<dbReference type="Pfam" id="PF00856">
    <property type="entry name" value="SET"/>
    <property type="match status" value="1"/>
</dbReference>
<dbReference type="InterPro" id="IPR001214">
    <property type="entry name" value="SET_dom"/>
</dbReference>
<reference evidence="9 10" key="1">
    <citation type="submission" date="2021-08" db="EMBL/GenBank/DDBJ databases">
        <authorList>
            <person name="Peeters C."/>
        </authorList>
    </citation>
    <scope>NUCLEOTIDE SEQUENCE [LARGE SCALE GENOMIC DNA]</scope>
    <source>
        <strain evidence="9 10">LMG 21510</strain>
    </source>
</reference>